<reference evidence="2" key="1">
    <citation type="journal article" date="2019" name="Int. J. Syst. Evol. Microbiol.">
        <title>The Global Catalogue of Microorganisms (GCM) 10K type strain sequencing project: providing services to taxonomists for standard genome sequencing and annotation.</title>
        <authorList>
            <consortium name="The Broad Institute Genomics Platform"/>
            <consortium name="The Broad Institute Genome Sequencing Center for Infectious Disease"/>
            <person name="Wu L."/>
            <person name="Ma J."/>
        </authorList>
    </citation>
    <scope>NUCLEOTIDE SEQUENCE [LARGE SCALE GENOMIC DNA]</scope>
    <source>
        <strain evidence="2">TBRC 5832</strain>
    </source>
</reference>
<name>A0ABV8J776_9ACTN</name>
<evidence type="ECO:0000313" key="2">
    <source>
        <dbReference type="Proteomes" id="UP001595867"/>
    </source>
</evidence>
<dbReference type="RefSeq" id="WP_378073324.1">
    <property type="nucleotide sequence ID" value="NZ_JBHSBL010000037.1"/>
</dbReference>
<organism evidence="1 2">
    <name type="scientific">Actinoplanes subglobosus</name>
    <dbReference type="NCBI Taxonomy" id="1547892"/>
    <lineage>
        <taxon>Bacteria</taxon>
        <taxon>Bacillati</taxon>
        <taxon>Actinomycetota</taxon>
        <taxon>Actinomycetes</taxon>
        <taxon>Micromonosporales</taxon>
        <taxon>Micromonosporaceae</taxon>
        <taxon>Actinoplanes</taxon>
    </lineage>
</organism>
<dbReference type="Proteomes" id="UP001595867">
    <property type="component" value="Unassembled WGS sequence"/>
</dbReference>
<proteinExistence type="predicted"/>
<protein>
    <submittedName>
        <fullName evidence="1">Uncharacterized protein</fullName>
    </submittedName>
</protein>
<evidence type="ECO:0000313" key="1">
    <source>
        <dbReference type="EMBL" id="MFC4072449.1"/>
    </source>
</evidence>
<dbReference type="EMBL" id="JBHSBL010000037">
    <property type="protein sequence ID" value="MFC4072449.1"/>
    <property type="molecule type" value="Genomic_DNA"/>
</dbReference>
<keyword evidence="2" id="KW-1185">Reference proteome</keyword>
<accession>A0ABV8J776</accession>
<sequence>MGIDFSYDFLVRPEDAGRFLAAVSTICDPEETRSTTVILPEGGEVRVPGTYRFAGDQTVELAKLLATGDLDLSLLFPEDGPLLEYRADSYTPEKAGPVMVGYVYLRFYDGSWLLPGHLNLSFTPATSEQSRLFLRSPSIRETFANLAVTTGTPLCLFDVEAGDRIIVSAGEHRVSTRVPGPLLLWHGGAPGDEAAAELRALLDGHPADPPLWIIEPDRTFVDDLAELSRVEPRHWLAVRPES</sequence>
<gene>
    <name evidence="1" type="ORF">ACFO0C_46620</name>
</gene>
<comment type="caution">
    <text evidence="1">The sequence shown here is derived from an EMBL/GenBank/DDBJ whole genome shotgun (WGS) entry which is preliminary data.</text>
</comment>